<dbReference type="STRING" id="131112.SAMN04489737_0685"/>
<dbReference type="InterPro" id="IPR002698">
    <property type="entry name" value="FTHF_cligase"/>
</dbReference>
<dbReference type="PIRSF" id="PIRSF006806">
    <property type="entry name" value="FTHF_cligase"/>
    <property type="match status" value="1"/>
</dbReference>
<dbReference type="EMBL" id="LT629804">
    <property type="protein sequence ID" value="SDU78961.1"/>
    <property type="molecule type" value="Genomic_DNA"/>
</dbReference>
<feature type="binding site" evidence="4">
    <location>
        <position position="59"/>
    </location>
    <ligand>
        <name>substrate</name>
    </ligand>
</feature>
<evidence type="ECO:0000313" key="6">
    <source>
        <dbReference type="Proteomes" id="UP000214355"/>
    </source>
</evidence>
<dbReference type="SUPFAM" id="SSF100950">
    <property type="entry name" value="NagB/RpiA/CoA transferase-like"/>
    <property type="match status" value="1"/>
</dbReference>
<dbReference type="GO" id="GO:0030272">
    <property type="term" value="F:5-formyltetrahydrofolate cyclo-ligase activity"/>
    <property type="evidence" value="ECO:0007669"/>
    <property type="project" value="TreeGrafter"/>
</dbReference>
<evidence type="ECO:0000256" key="4">
    <source>
        <dbReference type="PIRSR" id="PIRSR006806-1"/>
    </source>
</evidence>
<dbReference type="OrthoDB" id="3242798at2"/>
<comment type="similarity">
    <text evidence="1">Belongs to the 5-formyltetrahydrofolate cyclo-ligase family.</text>
</comment>
<keyword evidence="3 4" id="KW-0067">ATP-binding</keyword>
<gene>
    <name evidence="5" type="ORF">SAMN04489737_0685</name>
</gene>
<name>A0A1H2LEF7_9ACTO</name>
<feature type="binding site" evidence="4">
    <location>
        <begin position="19"/>
        <end position="23"/>
    </location>
    <ligand>
        <name>ATP</name>
        <dbReference type="ChEBI" id="CHEBI:30616"/>
    </ligand>
</feature>
<sequence length="205" mass="22352">MNSALTLPDTVGMDVEEAKQAIRAVIRDRRKAKAHLFSDEWVESALAFTHGFSTVACYVSLETEPPTAAVLDALADSGKKILLPKLGPGLTRAWAEYRGRDDLELLAPGRPPEPSGDAYSNDILTSVDAMIIPGLALSHAGQRMGQGGGWYDRALKTPQITHRIAQMIFPWEFVDRSLPQDDLDVLIPFALLPEGWVTTEAATTI</sequence>
<organism evidence="5 6">
    <name type="scientific">Arcanobacterium phocae</name>
    <dbReference type="NCBI Taxonomy" id="131112"/>
    <lineage>
        <taxon>Bacteria</taxon>
        <taxon>Bacillati</taxon>
        <taxon>Actinomycetota</taxon>
        <taxon>Actinomycetes</taxon>
        <taxon>Actinomycetales</taxon>
        <taxon>Actinomycetaceae</taxon>
        <taxon>Arcanobacterium</taxon>
    </lineage>
</organism>
<dbReference type="GO" id="GO:0005524">
    <property type="term" value="F:ATP binding"/>
    <property type="evidence" value="ECO:0007669"/>
    <property type="project" value="UniProtKB-KW"/>
</dbReference>
<dbReference type="Proteomes" id="UP000214355">
    <property type="component" value="Chromosome I"/>
</dbReference>
<evidence type="ECO:0000256" key="1">
    <source>
        <dbReference type="ARBA" id="ARBA00010638"/>
    </source>
</evidence>
<dbReference type="PANTHER" id="PTHR23407">
    <property type="entry name" value="ATPASE INHIBITOR/5-FORMYLTETRAHYDROFOLATE CYCLO-LIGASE"/>
    <property type="match status" value="1"/>
</dbReference>
<feature type="binding site" evidence="4">
    <location>
        <position position="64"/>
    </location>
    <ligand>
        <name>substrate</name>
    </ligand>
</feature>
<dbReference type="GeneID" id="65344427"/>
<feature type="binding site" evidence="4">
    <location>
        <begin position="143"/>
        <end position="151"/>
    </location>
    <ligand>
        <name>ATP</name>
        <dbReference type="ChEBI" id="CHEBI:30616"/>
    </ligand>
</feature>
<keyword evidence="2 4" id="KW-0547">Nucleotide-binding</keyword>
<evidence type="ECO:0000256" key="3">
    <source>
        <dbReference type="ARBA" id="ARBA00022840"/>
    </source>
</evidence>
<dbReference type="InterPro" id="IPR037171">
    <property type="entry name" value="NagB/RpiA_transferase-like"/>
</dbReference>
<dbReference type="RefSeq" id="WP_091279916.1">
    <property type="nucleotide sequence ID" value="NZ_JABAPK010000008.1"/>
</dbReference>
<dbReference type="GO" id="GO:0035999">
    <property type="term" value="P:tetrahydrofolate interconversion"/>
    <property type="evidence" value="ECO:0007669"/>
    <property type="project" value="TreeGrafter"/>
</dbReference>
<evidence type="ECO:0000313" key="5">
    <source>
        <dbReference type="EMBL" id="SDU78961.1"/>
    </source>
</evidence>
<dbReference type="PANTHER" id="PTHR23407:SF1">
    <property type="entry name" value="5-FORMYLTETRAHYDROFOLATE CYCLO-LIGASE"/>
    <property type="match status" value="1"/>
</dbReference>
<keyword evidence="5" id="KW-0436">Ligase</keyword>
<dbReference type="Pfam" id="PF01812">
    <property type="entry name" value="5-FTHF_cyc-lig"/>
    <property type="match status" value="1"/>
</dbReference>
<dbReference type="GO" id="GO:0009396">
    <property type="term" value="P:folic acid-containing compound biosynthetic process"/>
    <property type="evidence" value="ECO:0007669"/>
    <property type="project" value="TreeGrafter"/>
</dbReference>
<protein>
    <submittedName>
        <fullName evidence="5">5-formyltetrahydrofolate cyclo-ligase</fullName>
    </submittedName>
</protein>
<dbReference type="AlphaFoldDB" id="A0A1H2LEF7"/>
<dbReference type="Gene3D" id="3.40.50.10420">
    <property type="entry name" value="NagB/RpiA/CoA transferase-like"/>
    <property type="match status" value="1"/>
</dbReference>
<reference evidence="6" key="1">
    <citation type="submission" date="2016-10" db="EMBL/GenBank/DDBJ databases">
        <authorList>
            <person name="Varghese N."/>
            <person name="Submissions S."/>
        </authorList>
    </citation>
    <scope>NUCLEOTIDE SEQUENCE [LARGE SCALE GENOMIC DNA]</scope>
    <source>
        <strain evidence="6">DSM 10002</strain>
    </source>
</reference>
<dbReference type="InterPro" id="IPR024185">
    <property type="entry name" value="FTHF_cligase-like_sf"/>
</dbReference>
<proteinExistence type="inferred from homology"/>
<evidence type="ECO:0000256" key="2">
    <source>
        <dbReference type="ARBA" id="ARBA00022741"/>
    </source>
</evidence>
<keyword evidence="6" id="KW-1185">Reference proteome</keyword>
<accession>A0A1H2LEF7</accession>